<feature type="region of interest" description="Disordered" evidence="2">
    <location>
        <begin position="260"/>
        <end position="284"/>
    </location>
</feature>
<feature type="coiled-coil region" evidence="1">
    <location>
        <begin position="27"/>
        <end position="208"/>
    </location>
</feature>
<reference evidence="3" key="1">
    <citation type="submission" date="2009-03" db="EMBL/GenBank/DDBJ databases">
        <authorList>
            <person name="Zhang C.-X."/>
            <person name="Bao Y.-Y."/>
        </authorList>
    </citation>
    <scope>NUCLEOTIDE SEQUENCE</scope>
</reference>
<evidence type="ECO:0000256" key="1">
    <source>
        <dbReference type="SAM" id="Coils"/>
    </source>
</evidence>
<dbReference type="AlphaFoldDB" id="C0M4Y7"/>
<dbReference type="OrthoDB" id="6424487at2759"/>
<sequence length="284" mass="32869">CSRCTQTDCSSAKLETTGDLSLEIRKLKQIQERIEEQGSNKRLLRANNTHEANGLSAESKELAFYRDRVEMLENKLAIYESSGDEQAKKMKLRLDREIILSAEIKHLKERCRMLEELSRKLDEEKCEFEEAENDTRLRCQKLEVKLSALGEKKSDLQVQLQQNARTMSNLRSCLAEEERKRIEARQHASRMENLVQHYEQRNFELEEKEIESRCRAQMLEKTIPALQVFNTWKVANAICQSAGRDLSSQDSGSNKMIMSSSEVEMSCDGGDNRFKSHSNQRKTL</sequence>
<protein>
    <submittedName>
        <fullName evidence="3">PFTAIRE-interacting protein factor 1</fullName>
    </submittedName>
</protein>
<accession>C0M4Y7</accession>
<evidence type="ECO:0000256" key="2">
    <source>
        <dbReference type="SAM" id="MobiDB-lite"/>
    </source>
</evidence>
<evidence type="ECO:0000313" key="3">
    <source>
        <dbReference type="EMBL" id="ACN79508.1"/>
    </source>
</evidence>
<proteinExistence type="evidence at transcript level"/>
<organism evidence="3">
    <name type="scientific">Nilaparvata lugens</name>
    <name type="common">Brown planthopper</name>
    <dbReference type="NCBI Taxonomy" id="108931"/>
    <lineage>
        <taxon>Eukaryota</taxon>
        <taxon>Metazoa</taxon>
        <taxon>Ecdysozoa</taxon>
        <taxon>Arthropoda</taxon>
        <taxon>Hexapoda</taxon>
        <taxon>Insecta</taxon>
        <taxon>Pterygota</taxon>
        <taxon>Neoptera</taxon>
        <taxon>Paraneoptera</taxon>
        <taxon>Hemiptera</taxon>
        <taxon>Auchenorrhyncha</taxon>
        <taxon>Fulgoroidea</taxon>
        <taxon>Delphacidae</taxon>
        <taxon>Delphacinae</taxon>
        <taxon>Nilaparvata</taxon>
    </lineage>
</organism>
<name>C0M4Y7_NILLU</name>
<feature type="non-terminal residue" evidence="3">
    <location>
        <position position="1"/>
    </location>
</feature>
<feature type="compositionally biased region" description="Basic residues" evidence="2">
    <location>
        <begin position="275"/>
        <end position="284"/>
    </location>
</feature>
<dbReference type="EMBL" id="FJ810200">
    <property type="protein sequence ID" value="ACN79508.1"/>
    <property type="molecule type" value="mRNA"/>
</dbReference>
<keyword evidence="1" id="KW-0175">Coiled coil</keyword>